<feature type="region of interest" description="Disordered" evidence="2">
    <location>
        <begin position="770"/>
        <end position="827"/>
    </location>
</feature>
<feature type="domain" description="Novel toxin 15" evidence="4">
    <location>
        <begin position="691"/>
        <end position="823"/>
    </location>
</feature>
<dbReference type="Gene3D" id="4.10.220.110">
    <property type="match status" value="1"/>
</dbReference>
<reference evidence="6" key="1">
    <citation type="submission" date="2018-06" db="EMBL/GenBank/DDBJ databases">
        <authorList>
            <person name="Zhirakovskaya E."/>
        </authorList>
    </citation>
    <scope>NUCLEOTIDE SEQUENCE</scope>
</reference>
<dbReference type="NCBIfam" id="TIGR01646">
    <property type="entry name" value="vgr_GE"/>
    <property type="match status" value="1"/>
</dbReference>
<comment type="similarity">
    <text evidence="1">Belongs to the VgrG protein family.</text>
</comment>
<dbReference type="NCBIfam" id="TIGR03361">
    <property type="entry name" value="VI_Rhs_Vgr"/>
    <property type="match status" value="1"/>
</dbReference>
<dbReference type="InterPro" id="IPR017847">
    <property type="entry name" value="T6SS_RhsGE_Vgr_subset"/>
</dbReference>
<accession>A0A3B0WCJ8</accession>
<dbReference type="InterPro" id="IPR006531">
    <property type="entry name" value="Gp5/Vgr_OB"/>
</dbReference>
<feature type="compositionally biased region" description="Basic and acidic residues" evidence="2">
    <location>
        <begin position="797"/>
        <end position="815"/>
    </location>
</feature>
<dbReference type="AlphaFoldDB" id="A0A3B0WCJ8"/>
<evidence type="ECO:0000259" key="3">
    <source>
        <dbReference type="Pfam" id="PF04717"/>
    </source>
</evidence>
<proteinExistence type="inferred from homology"/>
<dbReference type="Gene3D" id="2.30.110.50">
    <property type="match status" value="1"/>
</dbReference>
<evidence type="ECO:0000313" key="6">
    <source>
        <dbReference type="EMBL" id="VAW48912.1"/>
    </source>
</evidence>
<evidence type="ECO:0000259" key="5">
    <source>
        <dbReference type="Pfam" id="PF22178"/>
    </source>
</evidence>
<sequence length="827" mass="93642">MKAIAHLIQQDQPYDWAFKVDLDGVEPNSLRVLDFKVTESPSTLYQGVIHVASRNTKINPAQCIDRQVMLSVHHKYDASIRYFVGTLKSMAANDIVNGWAYYTLEMQPALFHLGLTSNARIFQQKTVPEIVKTILSEHGIVDYEFRVRDDHLPREYCVQYQETNLAFIERLLAEEGFYYFWEHSKFRAKWIVADHSILGTLMDSPEIEYNPDPSVALKGQSMWAMIRTESMNTTDLKQRDYCFKNPRYPQEHTLYQERSAGEPNVYEQYTPYGRYKDDNSGKRFTQYKLEAQRNAITQVTAHSNVPHLSAGHHINLQRHPKTSLNRSYQLLNITHTGTQPQATEARNDTQSADTRYYNALTLFPLDVHSWRASIPAKPVLNGPQIAHVVGPKDEEIFCDEHGRVKVQFPWDLEGQYDDQSSCWIRVSQGSAGAGWGTMSIPRVGQEVIVKFLEGDPDQPIIMGRLYDAVNRPPYALPQHKTRMTIKSKTHKGTGFNELRFEDKKGQEEVYLHAEKDFKRFIKNNEVVNIEGDLKVNVTQASEQRAKSVQITANDFIEFTLGNHHIKLTPTQITISGQNVSLKGQAMTIIKGGMVKINAGGGGGAQGKTNLEKMSVEPEVEEFGGFGINDSIEPIQVAGVGKLALGLGAIQAVSKAVLKGQKNKKDGEKVKAGKLKKHEVPCFKKNDKGKPKEYDRQLKDQENGLNDLTAEEYLKGREAYKSTKRKSTQKTRNDYKKDLIKDYQKLNMSKADATKKAESKMKTLHALHNPDLIAGGKDKTTTMGDKSVNQSIGSQWKKRVDDMDKEAQKAIKEKKGSSKMNVKLKRCK</sequence>
<dbReference type="Pfam" id="PF22178">
    <property type="entry name" value="Gp5_trimer_C"/>
    <property type="match status" value="1"/>
</dbReference>
<dbReference type="SUPFAM" id="SSF69349">
    <property type="entry name" value="Phage fibre proteins"/>
    <property type="match status" value="1"/>
</dbReference>
<evidence type="ECO:0000256" key="1">
    <source>
        <dbReference type="ARBA" id="ARBA00005558"/>
    </source>
</evidence>
<dbReference type="PANTHER" id="PTHR32305">
    <property type="match status" value="1"/>
</dbReference>
<gene>
    <name evidence="6" type="ORF">MNBD_GAMMA04-2083</name>
</gene>
<dbReference type="SUPFAM" id="SSF69279">
    <property type="entry name" value="Phage tail proteins"/>
    <property type="match status" value="2"/>
</dbReference>
<organism evidence="6">
    <name type="scientific">hydrothermal vent metagenome</name>
    <dbReference type="NCBI Taxonomy" id="652676"/>
    <lineage>
        <taxon>unclassified sequences</taxon>
        <taxon>metagenomes</taxon>
        <taxon>ecological metagenomes</taxon>
    </lineage>
</organism>
<dbReference type="InterPro" id="IPR054030">
    <property type="entry name" value="Gp5_Vgr_C"/>
</dbReference>
<evidence type="ECO:0000259" key="4">
    <source>
        <dbReference type="Pfam" id="PF15604"/>
    </source>
</evidence>
<dbReference type="InterPro" id="IPR050708">
    <property type="entry name" value="T6SS_VgrG/RHS"/>
</dbReference>
<feature type="domain" description="Gp5/Type VI secretion system Vgr C-terminal trimerisation" evidence="5">
    <location>
        <begin position="483"/>
        <end position="546"/>
    </location>
</feature>
<name>A0A3B0WCJ8_9ZZZZ</name>
<dbReference type="SUPFAM" id="SSF69255">
    <property type="entry name" value="gp5 N-terminal domain-like"/>
    <property type="match status" value="1"/>
</dbReference>
<dbReference type="EMBL" id="UOFB01000304">
    <property type="protein sequence ID" value="VAW48912.1"/>
    <property type="molecule type" value="Genomic_DNA"/>
</dbReference>
<feature type="region of interest" description="Disordered" evidence="2">
    <location>
        <begin position="682"/>
        <end position="701"/>
    </location>
</feature>
<feature type="domain" description="Gp5/Type VI secretion system Vgr protein OB-fold" evidence="3">
    <location>
        <begin position="400"/>
        <end position="466"/>
    </location>
</feature>
<dbReference type="Pfam" id="PF05954">
    <property type="entry name" value="Phage_GPD"/>
    <property type="match status" value="1"/>
</dbReference>
<dbReference type="InterPro" id="IPR006533">
    <property type="entry name" value="T6SS_Vgr_RhsGE"/>
</dbReference>
<dbReference type="Pfam" id="PF04717">
    <property type="entry name" value="Phage_base_V"/>
    <property type="match status" value="1"/>
</dbReference>
<feature type="compositionally biased region" description="Polar residues" evidence="2">
    <location>
        <begin position="780"/>
        <end position="793"/>
    </location>
</feature>
<evidence type="ECO:0000256" key="2">
    <source>
        <dbReference type="SAM" id="MobiDB-lite"/>
    </source>
</evidence>
<dbReference type="InterPro" id="IPR037026">
    <property type="entry name" value="Vgr_OB-fold_dom_sf"/>
</dbReference>
<protein>
    <submittedName>
        <fullName evidence="6">VgrG protein</fullName>
    </submittedName>
</protein>
<dbReference type="Pfam" id="PF15604">
    <property type="entry name" value="Ntox15"/>
    <property type="match status" value="1"/>
</dbReference>
<dbReference type="Gene3D" id="2.40.50.230">
    <property type="entry name" value="Gp5 N-terminal domain"/>
    <property type="match status" value="1"/>
</dbReference>
<dbReference type="PANTHER" id="PTHR32305:SF11">
    <property type="entry name" value="TYPE VI SECRETION SYSTEM SPIKE PROTEIN VGRG3"/>
    <property type="match status" value="1"/>
</dbReference>
<dbReference type="InterPro" id="IPR028949">
    <property type="entry name" value="Ntox15"/>
</dbReference>
<dbReference type="Gene3D" id="3.55.50.10">
    <property type="entry name" value="Baseplate protein-like domains"/>
    <property type="match status" value="1"/>
</dbReference>